<dbReference type="RefSeq" id="WP_091612831.1">
    <property type="nucleotide sequence ID" value="NZ_FNNC01000002.1"/>
</dbReference>
<evidence type="ECO:0008006" key="3">
    <source>
        <dbReference type="Google" id="ProtNLM"/>
    </source>
</evidence>
<dbReference type="InterPro" id="IPR005358">
    <property type="entry name" value="Puta_zinc/iron-chelating_dom"/>
</dbReference>
<proteinExistence type="predicted"/>
<keyword evidence="2" id="KW-1185">Reference proteome</keyword>
<dbReference type="AlphaFoldDB" id="A0A1H2TG42"/>
<protein>
    <recommendedName>
        <fullName evidence="3">Zinc-or iron-chelating domain-containing protein</fullName>
    </recommendedName>
</protein>
<organism evidence="1 2">
    <name type="scientific">Marinococcus luteus</name>
    <dbReference type="NCBI Taxonomy" id="1122204"/>
    <lineage>
        <taxon>Bacteria</taxon>
        <taxon>Bacillati</taxon>
        <taxon>Bacillota</taxon>
        <taxon>Bacilli</taxon>
        <taxon>Bacillales</taxon>
        <taxon>Bacillaceae</taxon>
        <taxon>Marinococcus</taxon>
    </lineage>
</organism>
<dbReference type="STRING" id="1122204.SAMN05421781_1362"/>
<sequence length="104" mass="12245">MKYSDFPCNKCGLCCQNIQHITELQEFDDGTGTCIHLKENECTIYENRPLICRIDDMYEKVFSNRLSKQEYYEQNIIACRELQFNNEVAEEDILPLNLIKGEEP</sequence>
<accession>A0A1H2TG42</accession>
<evidence type="ECO:0000313" key="2">
    <source>
        <dbReference type="Proteomes" id="UP000199488"/>
    </source>
</evidence>
<dbReference type="Pfam" id="PF03692">
    <property type="entry name" value="CxxCxxCC"/>
    <property type="match status" value="1"/>
</dbReference>
<reference evidence="1 2" key="1">
    <citation type="submission" date="2016-10" db="EMBL/GenBank/DDBJ databases">
        <authorList>
            <person name="de Groot N.N."/>
        </authorList>
    </citation>
    <scope>NUCLEOTIDE SEQUENCE [LARGE SCALE GENOMIC DNA]</scope>
    <source>
        <strain evidence="1 2">DSM 23126</strain>
    </source>
</reference>
<name>A0A1H2TG42_9BACI</name>
<gene>
    <name evidence="1" type="ORF">SAMN05421781_1362</name>
</gene>
<dbReference type="Proteomes" id="UP000199488">
    <property type="component" value="Unassembled WGS sequence"/>
</dbReference>
<dbReference type="OrthoDB" id="9810361at2"/>
<dbReference type="EMBL" id="FNNC01000002">
    <property type="protein sequence ID" value="SDW42234.1"/>
    <property type="molecule type" value="Genomic_DNA"/>
</dbReference>
<evidence type="ECO:0000313" key="1">
    <source>
        <dbReference type="EMBL" id="SDW42234.1"/>
    </source>
</evidence>